<name>A0A8J6NLR2_9BACT</name>
<sequence>MKIGRSHKHYSYCLFVLDIFVCTSSFAIAYWIRHFNQFPSISQDYISILPYIVVVWVLSLWYFELYKLKFGIGMELMQILKAGLTGMSLLLAISFFYRGFSFSRIATAVFITILIFSTYFSRMVLHLFLQNILKSIKWQQQVLVIGCGEVGKKIITELCLNTSEYRVVGFLDDDESLQHTYYYHVPCQGKISDLGKVLDRNPINEVIIAFPSASQELYQKIMHICSERDIKYRFVPKLFQVMLQDITIDVLDGVPLVGIKGNNLTGFNYLLKRGFDIFASLFSLIILSPILVFTALLIKIMSPGPVFFTQERFGYNKQPFQFYKFRSMHHNTDESIHEEYVKNWINNGKESAIKDGNIEVHKLTNDPRIIPHIGKFIRKYSIDELPQLFNVLNGDMSLVGPRPCLQYEMEQYKPWHKARFDALPGITGLWQVSGRNRITFDEMVRLDISYLQNWSFEKDIIILLKTPFVVLFDKAY</sequence>
<reference evidence="9 10" key="1">
    <citation type="submission" date="2020-08" db="EMBL/GenBank/DDBJ databases">
        <title>Bridging the membrane lipid divide: bacteria of the FCB group superphylum have the potential to synthesize archaeal ether lipids.</title>
        <authorList>
            <person name="Villanueva L."/>
            <person name="Von Meijenfeldt F.A.B."/>
            <person name="Westbye A.B."/>
            <person name="Yadav S."/>
            <person name="Hopmans E.C."/>
            <person name="Dutilh B.E."/>
            <person name="Sinninghe Damste J.S."/>
        </authorList>
    </citation>
    <scope>NUCLEOTIDE SEQUENCE [LARGE SCALE GENOMIC DNA]</scope>
    <source>
        <strain evidence="9">NIOZ-UU30</strain>
    </source>
</reference>
<feature type="transmembrane region" description="Helical" evidence="7">
    <location>
        <begin position="105"/>
        <end position="129"/>
    </location>
</feature>
<dbReference type="SUPFAM" id="SSF53335">
    <property type="entry name" value="S-adenosyl-L-methionine-dependent methyltransferases"/>
    <property type="match status" value="1"/>
</dbReference>
<comment type="similarity">
    <text evidence="2">Belongs to the bacterial sugar transferase family.</text>
</comment>
<evidence type="ECO:0000256" key="7">
    <source>
        <dbReference type="SAM" id="Phobius"/>
    </source>
</evidence>
<proteinExistence type="inferred from homology"/>
<dbReference type="Proteomes" id="UP000603434">
    <property type="component" value="Unassembled WGS sequence"/>
</dbReference>
<dbReference type="GO" id="GO:0016780">
    <property type="term" value="F:phosphotransferase activity, for other substituted phosphate groups"/>
    <property type="evidence" value="ECO:0007669"/>
    <property type="project" value="TreeGrafter"/>
</dbReference>
<evidence type="ECO:0000256" key="4">
    <source>
        <dbReference type="ARBA" id="ARBA00022692"/>
    </source>
</evidence>
<comment type="caution">
    <text evidence="9">The sequence shown here is derived from an EMBL/GenBank/DDBJ whole genome shotgun (WGS) entry which is preliminary data.</text>
</comment>
<evidence type="ECO:0000313" key="9">
    <source>
        <dbReference type="EMBL" id="MBC8360119.1"/>
    </source>
</evidence>
<dbReference type="InterPro" id="IPR029063">
    <property type="entry name" value="SAM-dependent_MTases_sf"/>
</dbReference>
<protein>
    <submittedName>
        <fullName evidence="9">Sugar transferase</fullName>
    </submittedName>
</protein>
<dbReference type="InterPro" id="IPR017475">
    <property type="entry name" value="EPS_sugar_tfrase"/>
</dbReference>
<feature type="transmembrane region" description="Helical" evidence="7">
    <location>
        <begin position="45"/>
        <end position="66"/>
    </location>
</feature>
<dbReference type="PANTHER" id="PTHR30576:SF10">
    <property type="entry name" value="SLL5057 PROTEIN"/>
    <property type="match status" value="1"/>
</dbReference>
<evidence type="ECO:0000256" key="3">
    <source>
        <dbReference type="ARBA" id="ARBA00022679"/>
    </source>
</evidence>
<organism evidence="9 10">
    <name type="scientific">Candidatus Desulfatibia profunda</name>
    <dbReference type="NCBI Taxonomy" id="2841695"/>
    <lineage>
        <taxon>Bacteria</taxon>
        <taxon>Pseudomonadati</taxon>
        <taxon>Thermodesulfobacteriota</taxon>
        <taxon>Desulfobacteria</taxon>
        <taxon>Desulfobacterales</taxon>
        <taxon>Desulfobacterales incertae sedis</taxon>
        <taxon>Candidatus Desulfatibia</taxon>
    </lineage>
</organism>
<evidence type="ECO:0000259" key="8">
    <source>
        <dbReference type="Pfam" id="PF02397"/>
    </source>
</evidence>
<keyword evidence="3 9" id="KW-0808">Transferase</keyword>
<evidence type="ECO:0000256" key="5">
    <source>
        <dbReference type="ARBA" id="ARBA00022989"/>
    </source>
</evidence>
<keyword evidence="6 7" id="KW-0472">Membrane</keyword>
<evidence type="ECO:0000256" key="2">
    <source>
        <dbReference type="ARBA" id="ARBA00006464"/>
    </source>
</evidence>
<feature type="transmembrane region" description="Helical" evidence="7">
    <location>
        <begin position="12"/>
        <end position="33"/>
    </location>
</feature>
<feature type="domain" description="Bacterial sugar transferase" evidence="8">
    <location>
        <begin position="272"/>
        <end position="471"/>
    </location>
</feature>
<evidence type="ECO:0000256" key="6">
    <source>
        <dbReference type="ARBA" id="ARBA00023136"/>
    </source>
</evidence>
<dbReference type="Pfam" id="PF02397">
    <property type="entry name" value="Bac_transf"/>
    <property type="match status" value="1"/>
</dbReference>
<accession>A0A8J6NLR2</accession>
<dbReference type="Pfam" id="PF13727">
    <property type="entry name" value="CoA_binding_3"/>
    <property type="match status" value="1"/>
</dbReference>
<keyword evidence="5 7" id="KW-1133">Transmembrane helix</keyword>
<dbReference type="InterPro" id="IPR003362">
    <property type="entry name" value="Bact_transf"/>
</dbReference>
<evidence type="ECO:0000313" key="10">
    <source>
        <dbReference type="Proteomes" id="UP000603434"/>
    </source>
</evidence>
<dbReference type="GO" id="GO:0016020">
    <property type="term" value="C:membrane"/>
    <property type="evidence" value="ECO:0007669"/>
    <property type="project" value="UniProtKB-SubCell"/>
</dbReference>
<dbReference type="PANTHER" id="PTHR30576">
    <property type="entry name" value="COLANIC BIOSYNTHESIS UDP-GLUCOSE LIPID CARRIER TRANSFERASE"/>
    <property type="match status" value="1"/>
</dbReference>
<dbReference type="Gene3D" id="3.40.50.720">
    <property type="entry name" value="NAD(P)-binding Rossmann-like Domain"/>
    <property type="match status" value="1"/>
</dbReference>
<comment type="subcellular location">
    <subcellularLocation>
        <location evidence="1">Membrane</location>
        <topology evidence="1">Multi-pass membrane protein</topology>
    </subcellularLocation>
</comment>
<feature type="transmembrane region" description="Helical" evidence="7">
    <location>
        <begin position="277"/>
        <end position="298"/>
    </location>
</feature>
<dbReference type="AlphaFoldDB" id="A0A8J6NLR2"/>
<evidence type="ECO:0000256" key="1">
    <source>
        <dbReference type="ARBA" id="ARBA00004141"/>
    </source>
</evidence>
<keyword evidence="4 7" id="KW-0812">Transmembrane</keyword>
<dbReference type="NCBIfam" id="TIGR03025">
    <property type="entry name" value="EPS_sugtrans"/>
    <property type="match status" value="1"/>
</dbReference>
<dbReference type="EMBL" id="JACNJH010000065">
    <property type="protein sequence ID" value="MBC8360119.1"/>
    <property type="molecule type" value="Genomic_DNA"/>
</dbReference>
<feature type="transmembrane region" description="Helical" evidence="7">
    <location>
        <begin position="78"/>
        <end position="99"/>
    </location>
</feature>
<gene>
    <name evidence="9" type="ORF">H8E23_01810</name>
</gene>